<evidence type="ECO:0000256" key="1">
    <source>
        <dbReference type="ARBA" id="ARBA00004123"/>
    </source>
</evidence>
<dbReference type="Pfam" id="PF00046">
    <property type="entry name" value="Homeodomain"/>
    <property type="match status" value="1"/>
</dbReference>
<dbReference type="SUPFAM" id="SSF46689">
    <property type="entry name" value="Homeodomain-like"/>
    <property type="match status" value="1"/>
</dbReference>
<keyword evidence="2" id="KW-0217">Developmental protein</keyword>
<reference evidence="7" key="1">
    <citation type="journal article" date="2021" name="Sci. Adv.">
        <title>The American lobster genome reveals insights on longevity, neural, and immune adaptations.</title>
        <authorList>
            <person name="Polinski J.M."/>
            <person name="Zimin A.V."/>
            <person name="Clark K.F."/>
            <person name="Kohn A.B."/>
            <person name="Sadowski N."/>
            <person name="Timp W."/>
            <person name="Ptitsyn A."/>
            <person name="Khanna P."/>
            <person name="Romanova D.Y."/>
            <person name="Williams P."/>
            <person name="Greenwood S.J."/>
            <person name="Moroz L.L."/>
            <person name="Walt D.R."/>
            <person name="Bodnar A.G."/>
        </authorList>
    </citation>
    <scope>NUCLEOTIDE SEQUENCE</scope>
    <source>
        <strain evidence="7">GMGI-L3</strain>
    </source>
</reference>
<dbReference type="InterPro" id="IPR050674">
    <property type="entry name" value="Msh_Homeobox_Regulators"/>
</dbReference>
<dbReference type="GO" id="GO:0000981">
    <property type="term" value="F:DNA-binding transcription factor activity, RNA polymerase II-specific"/>
    <property type="evidence" value="ECO:0007669"/>
    <property type="project" value="TreeGrafter"/>
</dbReference>
<comment type="subcellular location">
    <subcellularLocation>
        <location evidence="1 4">Nucleus</location>
    </subcellularLocation>
</comment>
<accession>A0A8J5MZT2</accession>
<keyword evidence="4" id="KW-0539">Nucleus</keyword>
<evidence type="ECO:0000256" key="3">
    <source>
        <dbReference type="ARBA" id="ARBA00038425"/>
    </source>
</evidence>
<sequence length="123" mass="13071">MVSGVKRREGGQKRKLGRNPRVPFSSSQLAALEARFRQSQYLSSCDVADLSALLNLTETRNPTGGVGEREEEGEEGRREGGREGDSVQSVTGGTIGAILKAVGDVTPIMAARLVDYLCGVCMG</sequence>
<comment type="similarity">
    <text evidence="3">Belongs to the Msh homeobox family.</text>
</comment>
<feature type="compositionally biased region" description="Basic and acidic residues" evidence="5">
    <location>
        <begin position="75"/>
        <end position="85"/>
    </location>
</feature>
<keyword evidence="4 7" id="KW-0371">Homeobox</keyword>
<gene>
    <name evidence="7" type="primary">Msx2-L1</name>
    <name evidence="7" type="ORF">Hamer_G013306</name>
</gene>
<feature type="compositionally biased region" description="Basic and acidic residues" evidence="5">
    <location>
        <begin position="1"/>
        <end position="12"/>
    </location>
</feature>
<feature type="region of interest" description="Disordered" evidence="5">
    <location>
        <begin position="58"/>
        <end position="89"/>
    </location>
</feature>
<dbReference type="Gene3D" id="1.10.10.60">
    <property type="entry name" value="Homeodomain-like"/>
    <property type="match status" value="1"/>
</dbReference>
<keyword evidence="8" id="KW-1185">Reference proteome</keyword>
<evidence type="ECO:0000256" key="4">
    <source>
        <dbReference type="RuleBase" id="RU000682"/>
    </source>
</evidence>
<evidence type="ECO:0000256" key="2">
    <source>
        <dbReference type="ARBA" id="ARBA00022473"/>
    </source>
</evidence>
<keyword evidence="4 7" id="KW-0238">DNA-binding</keyword>
<name>A0A8J5MZT2_HOMAM</name>
<dbReference type="PANTHER" id="PTHR24338">
    <property type="entry name" value="HOMEOBOX PROTEIN MSX"/>
    <property type="match status" value="1"/>
</dbReference>
<protein>
    <submittedName>
        <fullName evidence="7">Homeobox protein MSX-2-like 1</fullName>
    </submittedName>
</protein>
<dbReference type="InterPro" id="IPR001356">
    <property type="entry name" value="HD"/>
</dbReference>
<organism evidence="7 8">
    <name type="scientific">Homarus americanus</name>
    <name type="common">American lobster</name>
    <dbReference type="NCBI Taxonomy" id="6706"/>
    <lineage>
        <taxon>Eukaryota</taxon>
        <taxon>Metazoa</taxon>
        <taxon>Ecdysozoa</taxon>
        <taxon>Arthropoda</taxon>
        <taxon>Crustacea</taxon>
        <taxon>Multicrustacea</taxon>
        <taxon>Malacostraca</taxon>
        <taxon>Eumalacostraca</taxon>
        <taxon>Eucarida</taxon>
        <taxon>Decapoda</taxon>
        <taxon>Pleocyemata</taxon>
        <taxon>Astacidea</taxon>
        <taxon>Nephropoidea</taxon>
        <taxon>Nephropidae</taxon>
        <taxon>Homarus</taxon>
    </lineage>
</organism>
<feature type="domain" description="Homeobox" evidence="6">
    <location>
        <begin position="18"/>
        <end position="59"/>
    </location>
</feature>
<dbReference type="CDD" id="cd00086">
    <property type="entry name" value="homeodomain"/>
    <property type="match status" value="1"/>
</dbReference>
<dbReference type="AlphaFoldDB" id="A0A8J5MZT2"/>
<proteinExistence type="inferred from homology"/>
<comment type="caution">
    <text evidence="7">The sequence shown here is derived from an EMBL/GenBank/DDBJ whole genome shotgun (WGS) entry which is preliminary data.</text>
</comment>
<dbReference type="GO" id="GO:0048598">
    <property type="term" value="P:embryonic morphogenesis"/>
    <property type="evidence" value="ECO:0007669"/>
    <property type="project" value="TreeGrafter"/>
</dbReference>
<dbReference type="InterPro" id="IPR009057">
    <property type="entry name" value="Homeodomain-like_sf"/>
</dbReference>
<evidence type="ECO:0000256" key="5">
    <source>
        <dbReference type="SAM" id="MobiDB-lite"/>
    </source>
</evidence>
<feature type="region of interest" description="Disordered" evidence="5">
    <location>
        <begin position="1"/>
        <end position="22"/>
    </location>
</feature>
<dbReference type="GO" id="GO:0005634">
    <property type="term" value="C:nucleus"/>
    <property type="evidence" value="ECO:0007669"/>
    <property type="project" value="UniProtKB-SubCell"/>
</dbReference>
<dbReference type="GO" id="GO:0000977">
    <property type="term" value="F:RNA polymerase II transcription regulatory region sequence-specific DNA binding"/>
    <property type="evidence" value="ECO:0007669"/>
    <property type="project" value="TreeGrafter"/>
</dbReference>
<evidence type="ECO:0000259" key="6">
    <source>
        <dbReference type="Pfam" id="PF00046"/>
    </source>
</evidence>
<dbReference type="EMBL" id="JAHLQT010015640">
    <property type="protein sequence ID" value="KAG7169684.1"/>
    <property type="molecule type" value="Genomic_DNA"/>
</dbReference>
<evidence type="ECO:0000313" key="7">
    <source>
        <dbReference type="EMBL" id="KAG7169684.1"/>
    </source>
</evidence>
<dbReference type="PANTHER" id="PTHR24338:SF0">
    <property type="entry name" value="MUSCLE SEGMENTATION HOMEOBOX"/>
    <property type="match status" value="1"/>
</dbReference>
<evidence type="ECO:0000313" key="8">
    <source>
        <dbReference type="Proteomes" id="UP000747542"/>
    </source>
</evidence>
<dbReference type="Proteomes" id="UP000747542">
    <property type="component" value="Unassembled WGS sequence"/>
</dbReference>